<evidence type="ECO:0000313" key="1">
    <source>
        <dbReference type="EMBL" id="WLI20338.1"/>
    </source>
</evidence>
<dbReference type="EMBL" id="CP117430">
    <property type="protein sequence ID" value="WLI20338.1"/>
    <property type="molecule type" value="Genomic_DNA"/>
</dbReference>
<name>A0ABY9GXI8_9PSED</name>
<reference evidence="1 2" key="1">
    <citation type="submission" date="2023-02" db="EMBL/GenBank/DDBJ databases">
        <title>Evolution of Hrp T3SS in non-pathogenic Pseudomonas fluorescens.</title>
        <authorList>
            <person name="Liao K."/>
            <person name="Wei H."/>
            <person name="Gu Y."/>
        </authorList>
    </citation>
    <scope>NUCLEOTIDE SEQUENCE [LARGE SCALE GENOMIC DNA]</scope>
    <source>
        <strain evidence="1 2">FP607</strain>
    </source>
</reference>
<sequence>MSALLAEATRLVAMFQDKEKSIKDAVAAAVSAVPAMSKVYYVNAITGDDAAGTGDKLKPFKTVAKAVNTIPYGGGGYVRLFGHEHVIESLIFVASKNLTITVAEGETVMPTLRNICVQANGADGAGNQDNSTTGFMLDSSTVVLGSIRIRTANYSKPESTTNNVYTGFFRRYDRPMGMIHVTGCEIELGDTALTRHTINGQTGIVSLYLNKISRVGPVVKNTPLIETAGSPIIFAAQSNTLPAGAKWSGDYLTGVVFDSNGATRSVVTNVNLV</sequence>
<gene>
    <name evidence="1" type="ORF">PSH88_09995</name>
</gene>
<evidence type="ECO:0000313" key="2">
    <source>
        <dbReference type="Proteomes" id="UP001230768"/>
    </source>
</evidence>
<dbReference type="Proteomes" id="UP001230768">
    <property type="component" value="Chromosome"/>
</dbReference>
<dbReference type="RefSeq" id="WP_305426067.1">
    <property type="nucleotide sequence ID" value="NZ_CP117430.1"/>
</dbReference>
<protein>
    <submittedName>
        <fullName evidence="1">Uncharacterized protein</fullName>
    </submittedName>
</protein>
<proteinExistence type="predicted"/>
<keyword evidence="2" id="KW-1185">Reference proteome</keyword>
<dbReference type="InterPro" id="IPR011050">
    <property type="entry name" value="Pectin_lyase_fold/virulence"/>
</dbReference>
<dbReference type="SUPFAM" id="SSF51126">
    <property type="entry name" value="Pectin lyase-like"/>
    <property type="match status" value="1"/>
</dbReference>
<dbReference type="Gene3D" id="3.30.1910.20">
    <property type="entry name" value="asparaginyl-tRNA synthetase, N-terminal domain"/>
    <property type="match status" value="1"/>
</dbReference>
<accession>A0ABY9GXI8</accession>
<organism evidence="1 2">
    <name type="scientific">Pseudomonas wuhanensis</name>
    <dbReference type="NCBI Taxonomy" id="2954098"/>
    <lineage>
        <taxon>Bacteria</taxon>
        <taxon>Pseudomonadati</taxon>
        <taxon>Pseudomonadota</taxon>
        <taxon>Gammaproteobacteria</taxon>
        <taxon>Pseudomonadales</taxon>
        <taxon>Pseudomonadaceae</taxon>
        <taxon>Pseudomonas</taxon>
    </lineage>
</organism>